<evidence type="ECO:0000259" key="7">
    <source>
        <dbReference type="PROSITE" id="PS50109"/>
    </source>
</evidence>
<dbReference type="InterPro" id="IPR036890">
    <property type="entry name" value="HATPase_C_sf"/>
</dbReference>
<reference evidence="10" key="1">
    <citation type="submission" date="2023-08" db="EMBL/GenBank/DDBJ databases">
        <title>Methanolobus mangrovi sp. nov. and Methanolobus sediminis sp. nov, two novel methylotrophic methanogens isolated from mangrove sediments in China.</title>
        <authorList>
            <person name="Zhou J."/>
        </authorList>
    </citation>
    <scope>NUCLEOTIDE SEQUENCE</scope>
    <source>
        <strain evidence="10">FTZ2</strain>
    </source>
</reference>
<evidence type="ECO:0000256" key="2">
    <source>
        <dbReference type="ARBA" id="ARBA00012438"/>
    </source>
</evidence>
<dbReference type="AlphaFoldDB" id="A0AA51UH24"/>
<dbReference type="GeneID" id="84229108"/>
<dbReference type="Gene3D" id="1.10.287.130">
    <property type="match status" value="1"/>
</dbReference>
<organism evidence="10 11">
    <name type="scientific">Methanolobus mangrovi</name>
    <dbReference type="NCBI Taxonomy" id="3072977"/>
    <lineage>
        <taxon>Archaea</taxon>
        <taxon>Methanobacteriati</taxon>
        <taxon>Methanobacteriota</taxon>
        <taxon>Stenosarchaea group</taxon>
        <taxon>Methanomicrobia</taxon>
        <taxon>Methanosarcinales</taxon>
        <taxon>Methanosarcinaceae</taxon>
        <taxon>Methanolobus</taxon>
    </lineage>
</organism>
<dbReference type="RefSeq" id="WP_309308952.1">
    <property type="nucleotide sequence ID" value="NZ_CP133594.1"/>
</dbReference>
<dbReference type="GO" id="GO:0000155">
    <property type="term" value="F:phosphorelay sensor kinase activity"/>
    <property type="evidence" value="ECO:0007669"/>
    <property type="project" value="InterPro"/>
</dbReference>
<dbReference type="PROSITE" id="PS50109">
    <property type="entry name" value="HIS_KIN"/>
    <property type="match status" value="1"/>
</dbReference>
<sequence length="861" mass="97938">MNGYSSNTEHSIAGIADLVDTILDETSVEEMLKILVERIPSLFSEPENMSVKISWLDEHCESDSYSKPGIILTSDITVNGKKEGFIEIIIAGKDTEIENNADLIHNYEKMLHLISRMISLFFEKRKKVMELDNIEKKMRSYCNKLEDYLFVVNSNGNILDFNTSFETCTGYTAEELHQMNIKDLLTQCSDNFENSPMIKDAAVKGSSTFEFDHRCKSGEIVPMSITCKPLANNDEKTFICVARNISEAKKAELELQESERKYSTIVEKGNDGIIIVQKGLVRFANSKALDITGYEYEDIINERYLKLIPTEDHQRSIEWLNQCNSNIANKAIFHVDLLTKNKQELPVEITGSVIDYEGSEAKLLILRDISERKCIEDILKQERDKLENYLDVAGSIIGIVGVDTNITFVNKKGAEVLGYTKDEIIGASWFDKFLPESVRDITRENFIKVINGEIDPPEYFENLILTKSGEERLIFWHDVPLEDENGKRIGVISSGEDITESRKMEAMLVESENNLKTIFNNIDDLISIHKPHGKFIDVNKAAVSSTGYTKDEMLEMSPKDLVWPGMRPMMDGYTERIMKEKNIIFEIYDVHKNGSLLPHEVNSRLIEYKGEQAIISVARDITERKKAEERLKRYAGELKHSNELKDLFTDIIRHDLLTPASVVKGYTEELIMTINDENALKLAEKVRDNNDRLIELLETATKLAKLQKNEDIVFENMDIVPIFKMVLDSFKTQHEMKEHEIVFTADGPCPSVVNTVIEEVFANLLSNAIKYSPPKSRIEITFSDENNMWKTSVTDFGIGISDKDKPLLFNRFHRADKKGIKGTGLGLAIVKRIIELHGGKYGVEDNPAGHGSVFWVMLKKA</sequence>
<dbReference type="InterPro" id="IPR035965">
    <property type="entry name" value="PAS-like_dom_sf"/>
</dbReference>
<feature type="domain" description="PAS" evidence="8">
    <location>
        <begin position="382"/>
        <end position="453"/>
    </location>
</feature>
<dbReference type="PROSITE" id="PS50113">
    <property type="entry name" value="PAC"/>
    <property type="match status" value="3"/>
</dbReference>
<keyword evidence="3" id="KW-0597">Phosphoprotein</keyword>
<dbReference type="SUPFAM" id="SSF55785">
    <property type="entry name" value="PYP-like sensor domain (PAS domain)"/>
    <property type="match status" value="4"/>
</dbReference>
<feature type="domain" description="Histidine kinase" evidence="7">
    <location>
        <begin position="651"/>
        <end position="861"/>
    </location>
</feature>
<feature type="domain" description="PAC" evidence="9">
    <location>
        <begin position="581"/>
        <end position="633"/>
    </location>
</feature>
<dbReference type="CDD" id="cd00075">
    <property type="entry name" value="HATPase"/>
    <property type="match status" value="1"/>
</dbReference>
<dbReference type="InterPro" id="IPR000014">
    <property type="entry name" value="PAS"/>
</dbReference>
<evidence type="ECO:0000259" key="9">
    <source>
        <dbReference type="PROSITE" id="PS50113"/>
    </source>
</evidence>
<gene>
    <name evidence="10" type="ORF">RE476_03165</name>
</gene>
<dbReference type="InterPro" id="IPR036097">
    <property type="entry name" value="HisK_dim/P_sf"/>
</dbReference>
<name>A0AA51UH24_9EURY</name>
<dbReference type="Gene3D" id="3.30.565.10">
    <property type="entry name" value="Histidine kinase-like ATPase, C-terminal domain"/>
    <property type="match status" value="1"/>
</dbReference>
<dbReference type="InterPro" id="IPR003594">
    <property type="entry name" value="HATPase_dom"/>
</dbReference>
<dbReference type="PANTHER" id="PTHR43304:SF1">
    <property type="entry name" value="PAC DOMAIN-CONTAINING PROTEIN"/>
    <property type="match status" value="1"/>
</dbReference>
<dbReference type="InterPro" id="IPR003661">
    <property type="entry name" value="HisK_dim/P_dom"/>
</dbReference>
<dbReference type="Pfam" id="PF13426">
    <property type="entry name" value="PAS_9"/>
    <property type="match status" value="3"/>
</dbReference>
<dbReference type="Pfam" id="PF08448">
    <property type="entry name" value="PAS_4"/>
    <property type="match status" value="1"/>
</dbReference>
<feature type="coiled-coil region" evidence="6">
    <location>
        <begin position="241"/>
        <end position="268"/>
    </location>
</feature>
<dbReference type="InterPro" id="IPR052162">
    <property type="entry name" value="Sensor_kinase/Photoreceptor"/>
</dbReference>
<dbReference type="PANTHER" id="PTHR43304">
    <property type="entry name" value="PHYTOCHROME-LIKE PROTEIN CPH1"/>
    <property type="match status" value="1"/>
</dbReference>
<evidence type="ECO:0000256" key="5">
    <source>
        <dbReference type="ARBA" id="ARBA00022777"/>
    </source>
</evidence>
<dbReference type="InterPro" id="IPR005467">
    <property type="entry name" value="His_kinase_dom"/>
</dbReference>
<evidence type="ECO:0000313" key="11">
    <source>
        <dbReference type="Proteomes" id="UP001183006"/>
    </source>
</evidence>
<dbReference type="SMART" id="SM00091">
    <property type="entry name" value="PAS"/>
    <property type="match status" value="4"/>
</dbReference>
<accession>A0AA51UH24</accession>
<dbReference type="InterPro" id="IPR000700">
    <property type="entry name" value="PAS-assoc_C"/>
</dbReference>
<dbReference type="CDD" id="cd00130">
    <property type="entry name" value="PAS"/>
    <property type="match status" value="4"/>
</dbReference>
<evidence type="ECO:0000256" key="6">
    <source>
        <dbReference type="SAM" id="Coils"/>
    </source>
</evidence>
<evidence type="ECO:0000256" key="4">
    <source>
        <dbReference type="ARBA" id="ARBA00022679"/>
    </source>
</evidence>
<feature type="domain" description="PAC" evidence="9">
    <location>
        <begin position="458"/>
        <end position="510"/>
    </location>
</feature>
<evidence type="ECO:0000313" key="10">
    <source>
        <dbReference type="EMBL" id="WMW22838.1"/>
    </source>
</evidence>
<keyword evidence="5 10" id="KW-0418">Kinase</keyword>
<dbReference type="SMART" id="SM00086">
    <property type="entry name" value="PAC"/>
    <property type="match status" value="4"/>
</dbReference>
<dbReference type="NCBIfam" id="TIGR00229">
    <property type="entry name" value="sensory_box"/>
    <property type="match status" value="4"/>
</dbReference>
<dbReference type="EC" id="2.7.13.3" evidence="2"/>
<dbReference type="SUPFAM" id="SSF55874">
    <property type="entry name" value="ATPase domain of HSP90 chaperone/DNA topoisomerase II/histidine kinase"/>
    <property type="match status" value="1"/>
</dbReference>
<dbReference type="InterPro" id="IPR013656">
    <property type="entry name" value="PAS_4"/>
</dbReference>
<proteinExistence type="predicted"/>
<keyword evidence="4" id="KW-0808">Transferase</keyword>
<dbReference type="SMART" id="SM00388">
    <property type="entry name" value="HisKA"/>
    <property type="match status" value="1"/>
</dbReference>
<dbReference type="PROSITE" id="PS50112">
    <property type="entry name" value="PAS"/>
    <property type="match status" value="3"/>
</dbReference>
<evidence type="ECO:0000256" key="1">
    <source>
        <dbReference type="ARBA" id="ARBA00000085"/>
    </source>
</evidence>
<evidence type="ECO:0000259" key="8">
    <source>
        <dbReference type="PROSITE" id="PS50112"/>
    </source>
</evidence>
<dbReference type="EMBL" id="CP133594">
    <property type="protein sequence ID" value="WMW22838.1"/>
    <property type="molecule type" value="Genomic_DNA"/>
</dbReference>
<dbReference type="InterPro" id="IPR004358">
    <property type="entry name" value="Sig_transdc_His_kin-like_C"/>
</dbReference>
<dbReference type="KEGG" id="mmav:RE476_03165"/>
<dbReference type="SMART" id="SM00387">
    <property type="entry name" value="HATPase_c"/>
    <property type="match status" value="1"/>
</dbReference>
<keyword evidence="11" id="KW-1185">Reference proteome</keyword>
<dbReference type="PRINTS" id="PR00344">
    <property type="entry name" value="BCTRLSENSOR"/>
</dbReference>
<feature type="domain" description="PAS" evidence="8">
    <location>
        <begin position="134"/>
        <end position="176"/>
    </location>
</feature>
<keyword evidence="6" id="KW-0175">Coiled coil</keyword>
<protein>
    <recommendedName>
        <fullName evidence="2">histidine kinase</fullName>
        <ecNumber evidence="2">2.7.13.3</ecNumber>
    </recommendedName>
</protein>
<dbReference type="Pfam" id="PF02518">
    <property type="entry name" value="HATPase_c"/>
    <property type="match status" value="1"/>
</dbReference>
<feature type="domain" description="PAC" evidence="9">
    <location>
        <begin position="207"/>
        <end position="257"/>
    </location>
</feature>
<feature type="domain" description="PAS" evidence="8">
    <location>
        <begin position="511"/>
        <end position="581"/>
    </location>
</feature>
<dbReference type="InterPro" id="IPR001610">
    <property type="entry name" value="PAC"/>
</dbReference>
<dbReference type="Gene3D" id="3.30.450.20">
    <property type="entry name" value="PAS domain"/>
    <property type="match status" value="4"/>
</dbReference>
<evidence type="ECO:0000256" key="3">
    <source>
        <dbReference type="ARBA" id="ARBA00022553"/>
    </source>
</evidence>
<comment type="catalytic activity">
    <reaction evidence="1">
        <text>ATP + protein L-histidine = ADP + protein N-phospho-L-histidine.</text>
        <dbReference type="EC" id="2.7.13.3"/>
    </reaction>
</comment>
<dbReference type="SUPFAM" id="SSF47384">
    <property type="entry name" value="Homodimeric domain of signal transducing histidine kinase"/>
    <property type="match status" value="1"/>
</dbReference>
<dbReference type="Proteomes" id="UP001183006">
    <property type="component" value="Chromosome"/>
</dbReference>